<comment type="caution">
    <text evidence="7">The sequence shown here is derived from an EMBL/GenBank/DDBJ whole genome shotgun (WGS) entry which is preliminary data.</text>
</comment>
<sequence length="515" mass="56309">MKKSLLVLTVFLVLIAFTPPVKADNLPQKLKGKILLQVENKGAAWYVNPADVKRYSMGKPDEAFSLMRQLGVGISNANLIKIPVANANFDGPDSDGDGLSDAIEESIGSDKNKVDTDGDGYQDKDEFLNGYRPVFKGGDKSIDIDFAKKQYGKIFIQVESKGEAWYVNPADGKRYFLRRPDDAFSIMKKLGLGISNNDLKKISVKNSALPDTKKQTTLPQGAAKIQFINVVTGKAVPGHTIYCSGCSDVSMQNQAESDINGEVTLKPVSNATATVGKVRTDWHNYDTITNIKLGETRKITMTPQAIGSGDEIYFPETTYTNNAKNKTQLHIVYKDMNGKPIAKRFVYATGPIDINRVNVNGLTDTNGKTIIDLPINGAYRISISDEVGATTIQRFFQIEAPTGYNVQLDLDFSKLDQMISGTKSLSKSYQEGGMILICVREKGTNKPMYSSILIPYTNTIITATTKHDNDICVPVPKSYETVGVPANGLHKGHPDVSTSGADKDGILYLYVTAND</sequence>
<dbReference type="AlphaFoldDB" id="A0A1F5TFX4"/>
<gene>
    <name evidence="7" type="ORF">A2482_03735</name>
</gene>
<evidence type="ECO:0000256" key="6">
    <source>
        <dbReference type="SAM" id="SignalP"/>
    </source>
</evidence>
<evidence type="ECO:0008006" key="9">
    <source>
        <dbReference type="Google" id="ProtNLM"/>
    </source>
</evidence>
<dbReference type="Proteomes" id="UP000178656">
    <property type="component" value="Unassembled WGS sequence"/>
</dbReference>
<dbReference type="InterPro" id="IPR059100">
    <property type="entry name" value="TSP3_bac"/>
</dbReference>
<dbReference type="EMBL" id="MFGM01000014">
    <property type="protein sequence ID" value="OGF37804.1"/>
    <property type="molecule type" value="Genomic_DNA"/>
</dbReference>
<evidence type="ECO:0000313" key="7">
    <source>
        <dbReference type="EMBL" id="OGF37804.1"/>
    </source>
</evidence>
<feature type="signal peptide" evidence="6">
    <location>
        <begin position="1"/>
        <end position="23"/>
    </location>
</feature>
<evidence type="ECO:0000256" key="1">
    <source>
        <dbReference type="ARBA" id="ARBA00004613"/>
    </source>
</evidence>
<evidence type="ECO:0000256" key="4">
    <source>
        <dbReference type="ARBA" id="ARBA00022837"/>
    </source>
</evidence>
<comment type="subcellular location">
    <subcellularLocation>
        <location evidence="1">Secreted</location>
    </subcellularLocation>
</comment>
<keyword evidence="4" id="KW-0106">Calcium</keyword>
<feature type="compositionally biased region" description="Basic and acidic residues" evidence="5">
    <location>
        <begin position="108"/>
        <end position="122"/>
    </location>
</feature>
<dbReference type="Pfam" id="PF18884">
    <property type="entry name" value="TSP3_bac"/>
    <property type="match status" value="2"/>
</dbReference>
<reference evidence="7 8" key="1">
    <citation type="journal article" date="2016" name="Nat. Commun.">
        <title>Thousands of microbial genomes shed light on interconnected biogeochemical processes in an aquifer system.</title>
        <authorList>
            <person name="Anantharaman K."/>
            <person name="Brown C.T."/>
            <person name="Hug L.A."/>
            <person name="Sharon I."/>
            <person name="Castelle C.J."/>
            <person name="Probst A.J."/>
            <person name="Thomas B.C."/>
            <person name="Singh A."/>
            <person name="Wilkins M.J."/>
            <person name="Karaoz U."/>
            <person name="Brodie E.L."/>
            <person name="Williams K.H."/>
            <person name="Hubbard S.S."/>
            <person name="Banfield J.F."/>
        </authorList>
    </citation>
    <scope>NUCLEOTIDE SEQUENCE [LARGE SCALE GENOMIC DNA]</scope>
</reference>
<keyword evidence="3 6" id="KW-0732">Signal</keyword>
<evidence type="ECO:0000256" key="3">
    <source>
        <dbReference type="ARBA" id="ARBA00022729"/>
    </source>
</evidence>
<keyword evidence="2" id="KW-0964">Secreted</keyword>
<evidence type="ECO:0000256" key="5">
    <source>
        <dbReference type="SAM" id="MobiDB-lite"/>
    </source>
</evidence>
<protein>
    <recommendedName>
        <fullName evidence="9">EF-hand domain-containing protein</fullName>
    </recommendedName>
</protein>
<organism evidence="7 8">
    <name type="scientific">Candidatus Falkowbacteria bacterium RIFOXYC2_FULL_48_21</name>
    <dbReference type="NCBI Taxonomy" id="1798005"/>
    <lineage>
        <taxon>Bacteria</taxon>
        <taxon>Candidatus Falkowiibacteriota</taxon>
    </lineage>
</organism>
<name>A0A1F5TFX4_9BACT</name>
<proteinExistence type="predicted"/>
<feature type="region of interest" description="Disordered" evidence="5">
    <location>
        <begin position="100"/>
        <end position="122"/>
    </location>
</feature>
<accession>A0A1F5TFX4</accession>
<evidence type="ECO:0000256" key="2">
    <source>
        <dbReference type="ARBA" id="ARBA00022525"/>
    </source>
</evidence>
<feature type="chain" id="PRO_5009521361" description="EF-hand domain-containing protein" evidence="6">
    <location>
        <begin position="24"/>
        <end position="515"/>
    </location>
</feature>
<evidence type="ECO:0000313" key="8">
    <source>
        <dbReference type="Proteomes" id="UP000178656"/>
    </source>
</evidence>